<keyword evidence="1" id="KW-1133">Transmembrane helix</keyword>
<proteinExistence type="predicted"/>
<accession>A0A9W5UVY7</accession>
<evidence type="ECO:0000313" key="3">
    <source>
        <dbReference type="Proteomes" id="UP000607311"/>
    </source>
</evidence>
<dbReference type="RefSeq" id="WP_139233122.1">
    <property type="nucleotide sequence ID" value="NZ_BOPD01000032.1"/>
</dbReference>
<dbReference type="OrthoDB" id="3397699at2"/>
<dbReference type="EMBL" id="BOPD01000032">
    <property type="protein sequence ID" value="GIJ35546.1"/>
    <property type="molecule type" value="Genomic_DNA"/>
</dbReference>
<gene>
    <name evidence="2" type="ORF">Vse01_46940</name>
</gene>
<feature type="transmembrane region" description="Helical" evidence="1">
    <location>
        <begin position="39"/>
        <end position="65"/>
    </location>
</feature>
<feature type="transmembrane region" description="Helical" evidence="1">
    <location>
        <begin position="145"/>
        <end position="165"/>
    </location>
</feature>
<feature type="transmembrane region" description="Helical" evidence="1">
    <location>
        <begin position="77"/>
        <end position="98"/>
    </location>
</feature>
<dbReference type="AlphaFoldDB" id="A0A9W5UVY7"/>
<evidence type="ECO:0000313" key="2">
    <source>
        <dbReference type="EMBL" id="GIJ35546.1"/>
    </source>
</evidence>
<dbReference type="Proteomes" id="UP000607311">
    <property type="component" value="Unassembled WGS sequence"/>
</dbReference>
<sequence length="177" mass="18387">MATPAPEAGSEHQLVWAPGEVMTRIEQEVRPQPSLPRRIALAASGAFVLSWPPTFVVFALATFVAPSVTDEAGVGRVALWALQFAGLTAVAAVVGAVLRRSAEPELDPSPGRIALRIAGHALVTVACAGLVLALAGLSVGQYATLTATLVVVLHLLPMAVARLLFRLRRRGSASPSA</sequence>
<name>A0A9W5UVY7_9ACTN</name>
<reference evidence="2" key="1">
    <citation type="submission" date="2021-01" db="EMBL/GenBank/DDBJ databases">
        <title>Whole genome shotgun sequence of Verrucosispora sediminis NBRC 107745.</title>
        <authorList>
            <person name="Komaki H."/>
            <person name="Tamura T."/>
        </authorList>
    </citation>
    <scope>NUCLEOTIDE SEQUENCE</scope>
    <source>
        <strain evidence="2">NBRC 107745</strain>
    </source>
</reference>
<feature type="transmembrane region" description="Helical" evidence="1">
    <location>
        <begin position="119"/>
        <end position="139"/>
    </location>
</feature>
<protein>
    <submittedName>
        <fullName evidence="2">Uncharacterized protein</fullName>
    </submittedName>
</protein>
<keyword evidence="3" id="KW-1185">Reference proteome</keyword>
<evidence type="ECO:0000256" key="1">
    <source>
        <dbReference type="SAM" id="Phobius"/>
    </source>
</evidence>
<comment type="caution">
    <text evidence="2">The sequence shown here is derived from an EMBL/GenBank/DDBJ whole genome shotgun (WGS) entry which is preliminary data.</text>
</comment>
<keyword evidence="1" id="KW-0472">Membrane</keyword>
<organism evidence="2 3">
    <name type="scientific">Micromonospora sediminimaris</name>
    <dbReference type="NCBI Taxonomy" id="547162"/>
    <lineage>
        <taxon>Bacteria</taxon>
        <taxon>Bacillati</taxon>
        <taxon>Actinomycetota</taxon>
        <taxon>Actinomycetes</taxon>
        <taxon>Micromonosporales</taxon>
        <taxon>Micromonosporaceae</taxon>
        <taxon>Micromonospora</taxon>
    </lineage>
</organism>
<keyword evidence="1" id="KW-0812">Transmembrane</keyword>